<name>A0A8J3D2V1_9BACT</name>
<accession>A0A8J3D2V1</accession>
<proteinExistence type="predicted"/>
<sequence>MAWTATYTRPLASADLAHLLRRASFGPSPAQLKANKGRTATEIFDLLAKAPAPPLPTDSDGKTFHDLGWGAPETEQQKRNQLDNQRRAQVKKWWLGLMLDPSRGFAEKLTLFWQNHFVIESDTIQDVRFLHRYLETIRRNALGNFRTFVIDITKDPAMLRYLNGTENTKEKPNENYGRELMELFTLGRGYYTESDVVEAARVLTGWQAINYRNAFTEVISSRFNPNLHDQEKKVFSENFQDTTIEGRSGDQGGALELGELVDMLFTHPESARFLVRKLYRWYFTGEISDEVEKNFIEPMAVSFRKDREIKPLIRRMLTSDHFFDPALRGGQLRSPLDFIMGSFIALENPAPSHEKERGKYDALTNNLLNRTRLMEMEVLEQPTVFGWRPYYDTGYYKIWISGTTLGLRGDLTDVLVKGARQFGVQVDTLSWVTSFGSNPGDPMVLVREMWGLLMAVEPTQAQLDNLVDDALLDGIPRYEWTEIWNKYKDKGLEDDARNRLNPFVTYMLRLAEYQLN</sequence>
<dbReference type="Pfam" id="PF08811">
    <property type="entry name" value="DUF1800"/>
    <property type="match status" value="1"/>
</dbReference>
<dbReference type="RefSeq" id="WP_189565080.1">
    <property type="nucleotide sequence ID" value="NZ_BMXF01000002.1"/>
</dbReference>
<dbReference type="InterPro" id="IPR014917">
    <property type="entry name" value="DUF1800"/>
</dbReference>
<reference evidence="1 2" key="1">
    <citation type="journal article" date="2014" name="Int. J. Syst. Evol. Microbiol.">
        <title>Complete genome sequence of Corynebacterium casei LMG S-19264T (=DSM 44701T), isolated from a smear-ripened cheese.</title>
        <authorList>
            <consortium name="US DOE Joint Genome Institute (JGI-PGF)"/>
            <person name="Walter F."/>
            <person name="Albersmeier A."/>
            <person name="Kalinowski J."/>
            <person name="Ruckert C."/>
        </authorList>
    </citation>
    <scope>NUCLEOTIDE SEQUENCE [LARGE SCALE GENOMIC DNA]</scope>
    <source>
        <strain evidence="1 2">KCTC 12866</strain>
    </source>
</reference>
<evidence type="ECO:0000313" key="2">
    <source>
        <dbReference type="Proteomes" id="UP000598271"/>
    </source>
</evidence>
<keyword evidence="2" id="KW-1185">Reference proteome</keyword>
<dbReference type="EMBL" id="BMXF01000002">
    <property type="protein sequence ID" value="GHB72336.1"/>
    <property type="molecule type" value="Genomic_DNA"/>
</dbReference>
<gene>
    <name evidence="1" type="ORF">GCM10007390_27990</name>
</gene>
<comment type="caution">
    <text evidence="1">The sequence shown here is derived from an EMBL/GenBank/DDBJ whole genome shotgun (WGS) entry which is preliminary data.</text>
</comment>
<evidence type="ECO:0000313" key="1">
    <source>
        <dbReference type="EMBL" id="GHB72336.1"/>
    </source>
</evidence>
<protein>
    <recommendedName>
        <fullName evidence="3">DUF1800 domain-containing protein</fullName>
    </recommendedName>
</protein>
<dbReference type="Proteomes" id="UP000598271">
    <property type="component" value="Unassembled WGS sequence"/>
</dbReference>
<dbReference type="AlphaFoldDB" id="A0A8J3D2V1"/>
<evidence type="ECO:0008006" key="3">
    <source>
        <dbReference type="Google" id="ProtNLM"/>
    </source>
</evidence>
<organism evidence="1 2">
    <name type="scientific">Persicitalea jodogahamensis</name>
    <dbReference type="NCBI Taxonomy" id="402147"/>
    <lineage>
        <taxon>Bacteria</taxon>
        <taxon>Pseudomonadati</taxon>
        <taxon>Bacteroidota</taxon>
        <taxon>Cytophagia</taxon>
        <taxon>Cytophagales</taxon>
        <taxon>Spirosomataceae</taxon>
        <taxon>Persicitalea</taxon>
    </lineage>
</organism>